<dbReference type="InterPro" id="IPR029058">
    <property type="entry name" value="AB_hydrolase_fold"/>
</dbReference>
<comment type="caution">
    <text evidence="1">The sequence shown here is derived from an EMBL/GenBank/DDBJ whole genome shotgun (WGS) entry which is preliminary data.</text>
</comment>
<dbReference type="Proteomes" id="UP001526446">
    <property type="component" value="Unassembled WGS sequence"/>
</dbReference>
<dbReference type="RefSeq" id="WP_166122203.1">
    <property type="nucleotide sequence ID" value="NZ_JAPIUX010000011.1"/>
</dbReference>
<protein>
    <submittedName>
        <fullName evidence="1">Lipase</fullName>
    </submittedName>
</protein>
<keyword evidence="2" id="KW-1185">Reference proteome</keyword>
<dbReference type="Gene3D" id="3.40.50.1820">
    <property type="entry name" value="alpha/beta hydrolase"/>
    <property type="match status" value="1"/>
</dbReference>
<dbReference type="EMBL" id="JAPIUX010000011">
    <property type="protein sequence ID" value="MCX2561644.1"/>
    <property type="molecule type" value="Genomic_DNA"/>
</dbReference>
<reference evidence="1 2" key="1">
    <citation type="submission" date="2022-11" db="EMBL/GenBank/DDBJ databases">
        <title>Genome sequencing of Acetobacter type strain.</title>
        <authorList>
            <person name="Heo J."/>
            <person name="Lee D."/>
            <person name="Han B.-H."/>
            <person name="Hong S.-B."/>
            <person name="Kwon S.-W."/>
        </authorList>
    </citation>
    <scope>NUCLEOTIDE SEQUENCE [LARGE SCALE GENOMIC DNA]</scope>
    <source>
        <strain evidence="1 2">KACC 21251</strain>
    </source>
</reference>
<organism evidence="1 2">
    <name type="scientific">Acetobacter farinalis</name>
    <dbReference type="NCBI Taxonomy" id="1260984"/>
    <lineage>
        <taxon>Bacteria</taxon>
        <taxon>Pseudomonadati</taxon>
        <taxon>Pseudomonadota</taxon>
        <taxon>Alphaproteobacteria</taxon>
        <taxon>Acetobacterales</taxon>
        <taxon>Acetobacteraceae</taxon>
        <taxon>Acetobacter</taxon>
    </lineage>
</organism>
<proteinExistence type="predicted"/>
<evidence type="ECO:0000313" key="1">
    <source>
        <dbReference type="EMBL" id="MCX2561644.1"/>
    </source>
</evidence>
<dbReference type="SUPFAM" id="SSF53474">
    <property type="entry name" value="alpha/beta-Hydrolases"/>
    <property type="match status" value="1"/>
</dbReference>
<name>A0ABT3Q8Q3_9PROT</name>
<evidence type="ECO:0000313" key="2">
    <source>
        <dbReference type="Proteomes" id="UP001526446"/>
    </source>
</evidence>
<accession>A0ABT3Q8Q3</accession>
<gene>
    <name evidence="1" type="ORF">OQ252_09585</name>
</gene>
<sequence length="395" mass="41203">MSASDFLSSQQPTQGLTKLSRNLKEDFWRGVLDAASDTIQVINDIGSGINHIISPILSIPEAIVGHQTVTDLSFLSHDYAIPVPTDQSGAHSPTVSQFLNASNSTYTLAGNPEGLTPFLHDGRQLAISDQFSGMAAKVWQTADQQVVIAFQGTSGGDNIFLNPTANIGQIGADIQSASGTISQAQKDALAFTRFVVHEAGERGIDTNNIFVTGHSLGGMEASYVAQQTGLGGIAFESTGLPLTSTTAGTGTNFANVVTYGDPVASFASDIQGFQPFAPDYNPTNGGDMPHYGHVVTVGAEADQNTLASHIAGLWDHTLLGNAIQLAEIASDFAHFHLPGAVAGDLGVEFSPISITQDLGGASHGPVFNAADDTIAQFITADTLRPEHQSGALFPA</sequence>